<proteinExistence type="predicted"/>
<name>A0A382K193_9ZZZZ</name>
<dbReference type="AlphaFoldDB" id="A0A382K193"/>
<gene>
    <name evidence="2" type="ORF">METZ01_LOCUS269285</name>
</gene>
<evidence type="ECO:0000313" key="2">
    <source>
        <dbReference type="EMBL" id="SVC16431.1"/>
    </source>
</evidence>
<feature type="non-terminal residue" evidence="2">
    <location>
        <position position="1"/>
    </location>
</feature>
<feature type="region of interest" description="Disordered" evidence="1">
    <location>
        <begin position="33"/>
        <end position="53"/>
    </location>
</feature>
<protein>
    <submittedName>
        <fullName evidence="2">Uncharacterized protein</fullName>
    </submittedName>
</protein>
<accession>A0A382K193</accession>
<sequence length="53" mass="5849">VSRNVWYFLHDVNDSLHSEAVLVRVGTYRRSNSLDLPDVIPGDQAPQSPGATV</sequence>
<reference evidence="2" key="1">
    <citation type="submission" date="2018-05" db="EMBL/GenBank/DDBJ databases">
        <authorList>
            <person name="Lanie J.A."/>
            <person name="Ng W.-L."/>
            <person name="Kazmierczak K.M."/>
            <person name="Andrzejewski T.M."/>
            <person name="Davidsen T.M."/>
            <person name="Wayne K.J."/>
            <person name="Tettelin H."/>
            <person name="Glass J.I."/>
            <person name="Rusch D."/>
            <person name="Podicherti R."/>
            <person name="Tsui H.-C.T."/>
            <person name="Winkler M.E."/>
        </authorList>
    </citation>
    <scope>NUCLEOTIDE SEQUENCE</scope>
</reference>
<dbReference type="EMBL" id="UINC01076860">
    <property type="protein sequence ID" value="SVC16431.1"/>
    <property type="molecule type" value="Genomic_DNA"/>
</dbReference>
<organism evidence="2">
    <name type="scientific">marine metagenome</name>
    <dbReference type="NCBI Taxonomy" id="408172"/>
    <lineage>
        <taxon>unclassified sequences</taxon>
        <taxon>metagenomes</taxon>
        <taxon>ecological metagenomes</taxon>
    </lineage>
</organism>
<evidence type="ECO:0000256" key="1">
    <source>
        <dbReference type="SAM" id="MobiDB-lite"/>
    </source>
</evidence>